<dbReference type="Proteomes" id="UP000034753">
    <property type="component" value="Unassembled WGS sequence"/>
</dbReference>
<evidence type="ECO:0000313" key="2">
    <source>
        <dbReference type="EMBL" id="KKS11336.1"/>
    </source>
</evidence>
<protein>
    <submittedName>
        <fullName evidence="2">Uncharacterized protein</fullName>
    </submittedName>
</protein>
<evidence type="ECO:0000256" key="1">
    <source>
        <dbReference type="SAM" id="Phobius"/>
    </source>
</evidence>
<reference evidence="2 3" key="1">
    <citation type="journal article" date="2015" name="Nature">
        <title>rRNA introns, odd ribosomes, and small enigmatic genomes across a large radiation of phyla.</title>
        <authorList>
            <person name="Brown C.T."/>
            <person name="Hug L.A."/>
            <person name="Thomas B.C."/>
            <person name="Sharon I."/>
            <person name="Castelle C.J."/>
            <person name="Singh A."/>
            <person name="Wilkins M.J."/>
            <person name="Williams K.H."/>
            <person name="Banfield J.F."/>
        </authorList>
    </citation>
    <scope>NUCLEOTIDE SEQUENCE [LARGE SCALE GENOMIC DNA]</scope>
</reference>
<name>A0A0G0YP03_9BACT</name>
<feature type="transmembrane region" description="Helical" evidence="1">
    <location>
        <begin position="72"/>
        <end position="91"/>
    </location>
</feature>
<organism evidence="2 3">
    <name type="scientific">Candidatus Daviesbacteria bacterium GW2011_GWB1_41_5</name>
    <dbReference type="NCBI Taxonomy" id="1618429"/>
    <lineage>
        <taxon>Bacteria</taxon>
        <taxon>Candidatus Daviesiibacteriota</taxon>
    </lineage>
</organism>
<feature type="transmembrane region" description="Helical" evidence="1">
    <location>
        <begin position="30"/>
        <end position="51"/>
    </location>
</feature>
<dbReference type="Pfam" id="PF18895">
    <property type="entry name" value="T4SS_pilin"/>
    <property type="match status" value="1"/>
</dbReference>
<dbReference type="InterPro" id="IPR043993">
    <property type="entry name" value="T4SS_pilin"/>
</dbReference>
<evidence type="ECO:0000313" key="3">
    <source>
        <dbReference type="Proteomes" id="UP000034753"/>
    </source>
</evidence>
<keyword evidence="1" id="KW-1133">Transmembrane helix</keyword>
<dbReference type="EMBL" id="LCBN01000076">
    <property type="protein sequence ID" value="KKS11336.1"/>
    <property type="molecule type" value="Genomic_DNA"/>
</dbReference>
<comment type="caution">
    <text evidence="2">The sequence shown here is derived from an EMBL/GenBank/DDBJ whole genome shotgun (WGS) entry which is preliminary data.</text>
</comment>
<sequence length="112" mass="11948">MAWSNECYVNNDSTLGVLSLKCLPGMIGEVILWLLSFAGVVALILLIIGGFKFIASGGDPKQVEGARKTITYALIGLVVILFSFAIINLIADVTGVSCIKVYLKGDFTSCFP</sequence>
<proteinExistence type="predicted"/>
<gene>
    <name evidence="2" type="ORF">UU67_C0076G0002</name>
</gene>
<accession>A0A0G0YP03</accession>
<dbReference type="AlphaFoldDB" id="A0A0G0YP03"/>
<keyword evidence="1" id="KW-0472">Membrane</keyword>
<keyword evidence="1" id="KW-0812">Transmembrane</keyword>